<dbReference type="OMA" id="RMFWGDP"/>
<dbReference type="Proteomes" id="UP000002668">
    <property type="component" value="Genome"/>
</dbReference>
<dbReference type="InterPro" id="IPR011009">
    <property type="entry name" value="Kinase-like_dom_sf"/>
</dbReference>
<dbReference type="VEuPathDB" id="FungiDB:LEMA_P097460.1"/>
<protein>
    <recommendedName>
        <fullName evidence="2">Aminoglycoside phosphotransferase domain-containing protein</fullName>
    </recommendedName>
</protein>
<evidence type="ECO:0000313" key="4">
    <source>
        <dbReference type="Proteomes" id="UP000002668"/>
    </source>
</evidence>
<dbReference type="Gene3D" id="3.30.200.20">
    <property type="entry name" value="Phosphorylase Kinase, domain 1"/>
    <property type="match status" value="1"/>
</dbReference>
<evidence type="ECO:0000313" key="3">
    <source>
        <dbReference type="EMBL" id="CBX98337.1"/>
    </source>
</evidence>
<reference evidence="4" key="1">
    <citation type="journal article" date="2011" name="Nat. Commun.">
        <title>Effector diversification within compartments of the Leptosphaeria maculans genome affected by Repeat-Induced Point mutations.</title>
        <authorList>
            <person name="Rouxel T."/>
            <person name="Grandaubert J."/>
            <person name="Hane J.K."/>
            <person name="Hoede C."/>
            <person name="van de Wouw A.P."/>
            <person name="Couloux A."/>
            <person name="Dominguez V."/>
            <person name="Anthouard V."/>
            <person name="Bally P."/>
            <person name="Bourras S."/>
            <person name="Cozijnsen A.J."/>
            <person name="Ciuffetti L.M."/>
            <person name="Degrave A."/>
            <person name="Dilmaghani A."/>
            <person name="Duret L."/>
            <person name="Fudal I."/>
            <person name="Goodwin S.B."/>
            <person name="Gout L."/>
            <person name="Glaser N."/>
            <person name="Linglin J."/>
            <person name="Kema G.H.J."/>
            <person name="Lapalu N."/>
            <person name="Lawrence C.B."/>
            <person name="May K."/>
            <person name="Meyer M."/>
            <person name="Ollivier B."/>
            <person name="Poulain J."/>
            <person name="Schoch C.L."/>
            <person name="Simon A."/>
            <person name="Spatafora J.W."/>
            <person name="Stachowiak A."/>
            <person name="Turgeon B.G."/>
            <person name="Tyler B.M."/>
            <person name="Vincent D."/>
            <person name="Weissenbach J."/>
            <person name="Amselem J."/>
            <person name="Quesneville H."/>
            <person name="Oliver R.P."/>
            <person name="Wincker P."/>
            <person name="Balesdent M.-H."/>
            <person name="Howlett B.J."/>
        </authorList>
    </citation>
    <scope>NUCLEOTIDE SEQUENCE [LARGE SCALE GENOMIC DNA]</scope>
    <source>
        <strain evidence="4">JN3 / isolate v23.1.3 / race Av1-4-5-6-7-8</strain>
    </source>
</reference>
<proteinExistence type="predicted"/>
<evidence type="ECO:0000256" key="1">
    <source>
        <dbReference type="SAM" id="MobiDB-lite"/>
    </source>
</evidence>
<dbReference type="SUPFAM" id="SSF56112">
    <property type="entry name" value="Protein kinase-like (PK-like)"/>
    <property type="match status" value="1"/>
</dbReference>
<dbReference type="PANTHER" id="PTHR21310:SF59">
    <property type="entry name" value="AMINOGLYCOSIDE PHOSPHOTRANSFERASE DOMAIN-CONTAINING PROTEIN"/>
    <property type="match status" value="1"/>
</dbReference>
<organism evidence="4">
    <name type="scientific">Leptosphaeria maculans (strain JN3 / isolate v23.1.3 / race Av1-4-5-6-7-8)</name>
    <name type="common">Blackleg fungus</name>
    <name type="synonym">Phoma lingam</name>
    <dbReference type="NCBI Taxonomy" id="985895"/>
    <lineage>
        <taxon>Eukaryota</taxon>
        <taxon>Fungi</taxon>
        <taxon>Dikarya</taxon>
        <taxon>Ascomycota</taxon>
        <taxon>Pezizomycotina</taxon>
        <taxon>Dothideomycetes</taxon>
        <taxon>Pleosporomycetidae</taxon>
        <taxon>Pleosporales</taxon>
        <taxon>Pleosporineae</taxon>
        <taxon>Leptosphaeriaceae</taxon>
        <taxon>Plenodomus</taxon>
        <taxon>Plenodomus lingam/Leptosphaeria maculans species complex</taxon>
    </lineage>
</organism>
<dbReference type="InParanoid" id="E5A3Z2"/>
<dbReference type="HOGENOM" id="CLU_019843_0_0_1"/>
<dbReference type="Gene3D" id="3.90.1200.10">
    <property type="match status" value="1"/>
</dbReference>
<dbReference type="EMBL" id="FP929133">
    <property type="protein sequence ID" value="CBX98337.1"/>
    <property type="molecule type" value="Genomic_DNA"/>
</dbReference>
<dbReference type="OrthoDB" id="5210591at2759"/>
<dbReference type="PANTHER" id="PTHR21310">
    <property type="entry name" value="AMINOGLYCOSIDE PHOSPHOTRANSFERASE-RELATED-RELATED"/>
    <property type="match status" value="1"/>
</dbReference>
<dbReference type="eggNOG" id="ENOG502S1B6">
    <property type="taxonomic scope" value="Eukaryota"/>
</dbReference>
<dbReference type="RefSeq" id="XP_003841816.1">
    <property type="nucleotide sequence ID" value="XM_003841768.1"/>
</dbReference>
<dbReference type="InterPro" id="IPR002575">
    <property type="entry name" value="Aminoglycoside_PTrfase"/>
</dbReference>
<evidence type="ECO:0000259" key="2">
    <source>
        <dbReference type="Pfam" id="PF01636"/>
    </source>
</evidence>
<dbReference type="AlphaFoldDB" id="E5A3Z2"/>
<dbReference type="GeneID" id="13286250"/>
<feature type="region of interest" description="Disordered" evidence="1">
    <location>
        <begin position="25"/>
        <end position="49"/>
    </location>
</feature>
<sequence length="363" mass="40212">MHLPPLDVAVYPLVTMSRGTYAVQASRPSSTLSSSSSSSSASSRTRTATPDFPSIQRIIRSVFRSSKITVYQAECLAASLHQVFLTRLADGSCLVLKCPPSHTAVRLLRHEKHLLETERKTLETLREYTQLPVPQLIKHDSTGGALGIPFLMISHVPGRKLSEISPYLTKEEQKTIDRTLGSYVRALTSLSATQFGMTHRVFAKKGSNSWREAFLALLEAGLRDAEDMLVTIPYDSIRYYIGKHADFLEDVREPRLVALNVCDPSNVLIDEESKRVTGLVGFSNVIWGDPLMTGGIAEGTEAFFEGLGECPMTTGGIRARLLMYTAYRAIISIVTHHYRAHLGINELEARRQLSYALNELAAM</sequence>
<name>E5A3Z2_LEPMJ</name>
<feature type="domain" description="Aminoglycoside phosphotransferase" evidence="2">
    <location>
        <begin position="82"/>
        <end position="291"/>
    </location>
</feature>
<dbReference type="Pfam" id="PF01636">
    <property type="entry name" value="APH"/>
    <property type="match status" value="1"/>
</dbReference>
<dbReference type="InterPro" id="IPR051678">
    <property type="entry name" value="AGP_Transferase"/>
</dbReference>
<accession>E5A3Z2</accession>
<keyword evidence="4" id="KW-1185">Reference proteome</keyword>
<gene>
    <name evidence="3" type="ORF">LEMA_P097460.1</name>
</gene>